<dbReference type="AlphaFoldDB" id="A0AAW1IUZ8"/>
<proteinExistence type="predicted"/>
<sequence>MYLCVILRKGDTIGVDDSTLHPSAPMSASASRPYGTLKMGHTDSYFRRGLSNAVLMNTKNFIRDVPDSGTDKTRLGTGIKRGVERERGLKRYSACRSTYRAPVEQGYLHPLDRSRVTWTPAAMIASMFEQLGPKGQRHVVRKGSLLIVFGIV</sequence>
<organism evidence="1 2">
    <name type="scientific">Popillia japonica</name>
    <name type="common">Japanese beetle</name>
    <dbReference type="NCBI Taxonomy" id="7064"/>
    <lineage>
        <taxon>Eukaryota</taxon>
        <taxon>Metazoa</taxon>
        <taxon>Ecdysozoa</taxon>
        <taxon>Arthropoda</taxon>
        <taxon>Hexapoda</taxon>
        <taxon>Insecta</taxon>
        <taxon>Pterygota</taxon>
        <taxon>Neoptera</taxon>
        <taxon>Endopterygota</taxon>
        <taxon>Coleoptera</taxon>
        <taxon>Polyphaga</taxon>
        <taxon>Scarabaeiformia</taxon>
        <taxon>Scarabaeidae</taxon>
        <taxon>Rutelinae</taxon>
        <taxon>Popillia</taxon>
    </lineage>
</organism>
<reference evidence="1 2" key="1">
    <citation type="journal article" date="2024" name="BMC Genomics">
        <title>De novo assembly and annotation of Popillia japonica's genome with initial clues to its potential as an invasive pest.</title>
        <authorList>
            <person name="Cucini C."/>
            <person name="Boschi S."/>
            <person name="Funari R."/>
            <person name="Cardaioli E."/>
            <person name="Iannotti N."/>
            <person name="Marturano G."/>
            <person name="Paoli F."/>
            <person name="Bruttini M."/>
            <person name="Carapelli A."/>
            <person name="Frati F."/>
            <person name="Nardi F."/>
        </authorList>
    </citation>
    <scope>NUCLEOTIDE SEQUENCE [LARGE SCALE GENOMIC DNA]</scope>
    <source>
        <strain evidence="1">DMR45628</strain>
    </source>
</reference>
<evidence type="ECO:0000313" key="2">
    <source>
        <dbReference type="Proteomes" id="UP001458880"/>
    </source>
</evidence>
<evidence type="ECO:0000313" key="1">
    <source>
        <dbReference type="EMBL" id="KAK9693518.1"/>
    </source>
</evidence>
<dbReference type="Proteomes" id="UP001458880">
    <property type="component" value="Unassembled WGS sequence"/>
</dbReference>
<dbReference type="EMBL" id="JASPKY010000540">
    <property type="protein sequence ID" value="KAK9693518.1"/>
    <property type="molecule type" value="Genomic_DNA"/>
</dbReference>
<gene>
    <name evidence="1" type="ORF">QE152_g34151</name>
</gene>
<protein>
    <submittedName>
        <fullName evidence="1">Uncharacterized protein</fullName>
    </submittedName>
</protein>
<name>A0AAW1IUZ8_POPJA</name>
<keyword evidence="2" id="KW-1185">Reference proteome</keyword>
<accession>A0AAW1IUZ8</accession>
<comment type="caution">
    <text evidence="1">The sequence shown here is derived from an EMBL/GenBank/DDBJ whole genome shotgun (WGS) entry which is preliminary data.</text>
</comment>